<keyword evidence="4" id="KW-1185">Reference proteome</keyword>
<evidence type="ECO:0000256" key="1">
    <source>
        <dbReference type="SAM" id="MobiDB-lite"/>
    </source>
</evidence>
<dbReference type="AlphaFoldDB" id="A0A1E5G2K4"/>
<sequence length="215" mass="25178">MTNKKIDYKKEYKELYLPKNKPMLIEVPSMDFIMVDGTGDPNNNPEFEHAVEVLYGLSYTIKMSHKKGQQPPGYYEYVVPPLEGLWWIEEGTFCLTERDNWKWTVMIRQPEFVNEEVFQWACKELEKKKPELKLELARFESFAEGLSVQMMHIGPYSTEPETVEIMTEYIKQQGLIDCVGIEGGKHHEIYISDPRKSKPESMKTVLRHPVKRARG</sequence>
<gene>
    <name evidence="3" type="ORF">BHF68_06140</name>
</gene>
<evidence type="ECO:0000313" key="3">
    <source>
        <dbReference type="EMBL" id="OEF97174.1"/>
    </source>
</evidence>
<dbReference type="InterPro" id="IPR008319">
    <property type="entry name" value="GyrI-like_CCH_Lin2189-like"/>
</dbReference>
<dbReference type="Pfam" id="PF06445">
    <property type="entry name" value="GyrI-like"/>
    <property type="match status" value="1"/>
</dbReference>
<dbReference type="STRING" id="766136.BHF68_06140"/>
<comment type="caution">
    <text evidence="3">The sequence shown here is derived from an EMBL/GenBank/DDBJ whole genome shotgun (WGS) entry which is preliminary data.</text>
</comment>
<dbReference type="OrthoDB" id="4772335at2"/>
<feature type="region of interest" description="Disordered" evidence="1">
    <location>
        <begin position="195"/>
        <end position="215"/>
    </location>
</feature>
<feature type="domain" description="GyrI-like small molecule binding" evidence="2">
    <location>
        <begin position="22"/>
        <end position="210"/>
    </location>
</feature>
<name>A0A1E5G2K4_9FIRM</name>
<dbReference type="PIRSF" id="PIRSF031644">
    <property type="entry name" value="UCP031644"/>
    <property type="match status" value="1"/>
</dbReference>
<reference evidence="3 4" key="1">
    <citation type="submission" date="2016-09" db="EMBL/GenBank/DDBJ databases">
        <title>Draft genome sequence for the type strain of Desulfuribacillus alkaliarsenatis AHT28, an obligately anaerobic, sulfidogenic bacterium isolated from Russian soda lake sediments.</title>
        <authorList>
            <person name="Abin C.A."/>
            <person name="Hollibaugh J.T."/>
        </authorList>
    </citation>
    <scope>NUCLEOTIDE SEQUENCE [LARGE SCALE GENOMIC DNA]</scope>
    <source>
        <strain evidence="3 4">AHT28</strain>
    </source>
</reference>
<dbReference type="InterPro" id="IPR011256">
    <property type="entry name" value="Reg_factor_effector_dom_sf"/>
</dbReference>
<organism evidence="3 4">
    <name type="scientific">Desulfuribacillus alkaliarsenatis</name>
    <dbReference type="NCBI Taxonomy" id="766136"/>
    <lineage>
        <taxon>Bacteria</taxon>
        <taxon>Bacillati</taxon>
        <taxon>Bacillota</taxon>
        <taxon>Desulfuribacillia</taxon>
        <taxon>Desulfuribacillales</taxon>
        <taxon>Desulfuribacillaceae</taxon>
        <taxon>Desulfuribacillus</taxon>
    </lineage>
</organism>
<accession>A0A1E5G2K4</accession>
<evidence type="ECO:0000259" key="2">
    <source>
        <dbReference type="Pfam" id="PF06445"/>
    </source>
</evidence>
<dbReference type="Gene3D" id="3.20.80.10">
    <property type="entry name" value="Regulatory factor, effector binding domain"/>
    <property type="match status" value="1"/>
</dbReference>
<protein>
    <submittedName>
        <fullName evidence="3">Transcriptional regulator</fullName>
    </submittedName>
</protein>
<feature type="compositionally biased region" description="Basic residues" evidence="1">
    <location>
        <begin position="205"/>
        <end position="215"/>
    </location>
</feature>
<dbReference type="EMBL" id="MIJE01000022">
    <property type="protein sequence ID" value="OEF97174.1"/>
    <property type="molecule type" value="Genomic_DNA"/>
</dbReference>
<dbReference type="Proteomes" id="UP000094296">
    <property type="component" value="Unassembled WGS sequence"/>
</dbReference>
<evidence type="ECO:0000313" key="4">
    <source>
        <dbReference type="Proteomes" id="UP000094296"/>
    </source>
</evidence>
<proteinExistence type="predicted"/>
<dbReference type="InterPro" id="IPR029442">
    <property type="entry name" value="GyrI-like"/>
</dbReference>
<dbReference type="RefSeq" id="WP_069643220.1">
    <property type="nucleotide sequence ID" value="NZ_MIJE01000022.1"/>
</dbReference>